<evidence type="ECO:0000313" key="3">
    <source>
        <dbReference type="EMBL" id="MFC5724510.1"/>
    </source>
</evidence>
<organism evidence="3 4">
    <name type="scientific">Streptomyces gamaensis</name>
    <dbReference type="NCBI Taxonomy" id="1763542"/>
    <lineage>
        <taxon>Bacteria</taxon>
        <taxon>Bacillati</taxon>
        <taxon>Actinomycetota</taxon>
        <taxon>Actinomycetes</taxon>
        <taxon>Kitasatosporales</taxon>
        <taxon>Streptomycetaceae</taxon>
        <taxon>Streptomyces</taxon>
    </lineage>
</organism>
<sequence>MNRKHRRLALGLGATAALSTALLALTPVMAQADTPAHTERFPAAAAASAALQTAASQDAEPEFADETLRISYDNGYKFELRFEGADTAHWKVVAGQDPAEGTVKVEHREESEGVYRLKWTEADGTTVEQVQNWNDDTVTAVIEFEQDGAKQRMDLKGTFDVAC</sequence>
<feature type="chain" id="PRO_5046596310" evidence="1">
    <location>
        <begin position="33"/>
        <end position="163"/>
    </location>
</feature>
<comment type="caution">
    <text evidence="3">The sequence shown here is derived from an EMBL/GenBank/DDBJ whole genome shotgun (WGS) entry which is preliminary data.</text>
</comment>
<evidence type="ECO:0000256" key="1">
    <source>
        <dbReference type="SAM" id="SignalP"/>
    </source>
</evidence>
<dbReference type="PROSITE" id="PS51318">
    <property type="entry name" value="TAT"/>
    <property type="match status" value="1"/>
</dbReference>
<dbReference type="Proteomes" id="UP001596083">
    <property type="component" value="Unassembled WGS sequence"/>
</dbReference>
<dbReference type="Pfam" id="PF22036">
    <property type="entry name" value="MoaF_like"/>
    <property type="match status" value="1"/>
</dbReference>
<dbReference type="InterPro" id="IPR012674">
    <property type="entry name" value="Calycin"/>
</dbReference>
<dbReference type="Gene3D" id="2.40.128.20">
    <property type="match status" value="1"/>
</dbReference>
<dbReference type="RefSeq" id="WP_390320971.1">
    <property type="nucleotide sequence ID" value="NZ_JBHSPB010000029.1"/>
</dbReference>
<name>A0ABW0ZD65_9ACTN</name>
<keyword evidence="1" id="KW-0732">Signal</keyword>
<dbReference type="InterPro" id="IPR053892">
    <property type="entry name" value="MoaF-like"/>
</dbReference>
<protein>
    <submittedName>
        <fullName evidence="3">Phenolic acid decarboxylase</fullName>
    </submittedName>
</protein>
<reference evidence="4" key="1">
    <citation type="journal article" date="2019" name="Int. J. Syst. Evol. Microbiol.">
        <title>The Global Catalogue of Microorganisms (GCM) 10K type strain sequencing project: providing services to taxonomists for standard genome sequencing and annotation.</title>
        <authorList>
            <consortium name="The Broad Institute Genomics Platform"/>
            <consortium name="The Broad Institute Genome Sequencing Center for Infectious Disease"/>
            <person name="Wu L."/>
            <person name="Ma J."/>
        </authorList>
    </citation>
    <scope>NUCLEOTIDE SEQUENCE [LARGE SCALE GENOMIC DNA]</scope>
    <source>
        <strain evidence="4">CGMCC 4.7304</strain>
    </source>
</reference>
<keyword evidence="4" id="KW-1185">Reference proteome</keyword>
<dbReference type="SUPFAM" id="SSF50814">
    <property type="entry name" value="Lipocalins"/>
    <property type="match status" value="1"/>
</dbReference>
<feature type="domain" description="MoaF-like" evidence="2">
    <location>
        <begin position="67"/>
        <end position="153"/>
    </location>
</feature>
<proteinExistence type="predicted"/>
<evidence type="ECO:0000259" key="2">
    <source>
        <dbReference type="Pfam" id="PF22036"/>
    </source>
</evidence>
<dbReference type="InterPro" id="IPR006311">
    <property type="entry name" value="TAT_signal"/>
</dbReference>
<dbReference type="EMBL" id="JBHSPB010000029">
    <property type="protein sequence ID" value="MFC5724510.1"/>
    <property type="molecule type" value="Genomic_DNA"/>
</dbReference>
<evidence type="ECO:0000313" key="4">
    <source>
        <dbReference type="Proteomes" id="UP001596083"/>
    </source>
</evidence>
<feature type="signal peptide" evidence="1">
    <location>
        <begin position="1"/>
        <end position="32"/>
    </location>
</feature>
<gene>
    <name evidence="3" type="ORF">ACFP1Z_30580</name>
</gene>
<accession>A0ABW0ZD65</accession>